<feature type="transmembrane region" description="Helical" evidence="6">
    <location>
        <begin position="46"/>
        <end position="66"/>
    </location>
</feature>
<dbReference type="PANTHER" id="PTHR30250">
    <property type="entry name" value="PST FAMILY PREDICTED COLANIC ACID TRANSPORTER"/>
    <property type="match status" value="1"/>
</dbReference>
<keyword evidence="2" id="KW-1003">Cell membrane</keyword>
<keyword evidence="3 6" id="KW-0812">Transmembrane</keyword>
<dbReference type="InterPro" id="IPR050833">
    <property type="entry name" value="Poly_Biosynth_Transport"/>
</dbReference>
<name>K2H340_9BACT</name>
<feature type="transmembrane region" description="Helical" evidence="6">
    <location>
        <begin position="188"/>
        <end position="210"/>
    </location>
</feature>
<evidence type="ECO:0000256" key="6">
    <source>
        <dbReference type="SAM" id="Phobius"/>
    </source>
</evidence>
<feature type="transmembrane region" description="Helical" evidence="6">
    <location>
        <begin position="117"/>
        <end position="140"/>
    </location>
</feature>
<evidence type="ECO:0000256" key="4">
    <source>
        <dbReference type="ARBA" id="ARBA00022989"/>
    </source>
</evidence>
<comment type="caution">
    <text evidence="7">The sequence shown here is derived from an EMBL/GenBank/DDBJ whole genome shotgun (WGS) entry which is preliminary data.</text>
</comment>
<dbReference type="AlphaFoldDB" id="K2H340"/>
<dbReference type="GO" id="GO:0005886">
    <property type="term" value="C:plasma membrane"/>
    <property type="evidence" value="ECO:0007669"/>
    <property type="project" value="UniProtKB-SubCell"/>
</dbReference>
<protein>
    <submittedName>
        <fullName evidence="7">Transporter</fullName>
    </submittedName>
</protein>
<feature type="transmembrane region" description="Helical" evidence="6">
    <location>
        <begin position="276"/>
        <end position="295"/>
    </location>
</feature>
<evidence type="ECO:0000313" key="7">
    <source>
        <dbReference type="EMBL" id="EKE30275.1"/>
    </source>
</evidence>
<feature type="transmembrane region" description="Helical" evidence="6">
    <location>
        <begin position="87"/>
        <end position="111"/>
    </location>
</feature>
<feature type="transmembrane region" description="Helical" evidence="6">
    <location>
        <begin position="235"/>
        <end position="256"/>
    </location>
</feature>
<reference evidence="7" key="1">
    <citation type="journal article" date="2012" name="Science">
        <title>Fermentation, hydrogen, and sulfur metabolism in multiple uncultivated bacterial phyla.</title>
        <authorList>
            <person name="Wrighton K.C."/>
            <person name="Thomas B.C."/>
            <person name="Sharon I."/>
            <person name="Miller C.S."/>
            <person name="Castelle C.J."/>
            <person name="VerBerkmoes N.C."/>
            <person name="Wilkins M.J."/>
            <person name="Hettich R.L."/>
            <person name="Lipton M.S."/>
            <person name="Williams K.H."/>
            <person name="Long P.E."/>
            <person name="Banfield J.F."/>
        </authorList>
    </citation>
    <scope>NUCLEOTIDE SEQUENCE [LARGE SCALE GENOMIC DNA]</scope>
</reference>
<feature type="transmembrane region" description="Helical" evidence="6">
    <location>
        <begin position="161"/>
        <end position="182"/>
    </location>
</feature>
<accession>K2H340</accession>
<feature type="transmembrane region" description="Helical" evidence="6">
    <location>
        <begin position="474"/>
        <end position="497"/>
    </location>
</feature>
<evidence type="ECO:0000256" key="1">
    <source>
        <dbReference type="ARBA" id="ARBA00004651"/>
    </source>
</evidence>
<feature type="transmembrane region" description="Helical" evidence="6">
    <location>
        <begin position="355"/>
        <end position="377"/>
    </location>
</feature>
<proteinExistence type="predicted"/>
<dbReference type="PANTHER" id="PTHR30250:SF11">
    <property type="entry name" value="O-ANTIGEN TRANSPORTER-RELATED"/>
    <property type="match status" value="1"/>
</dbReference>
<dbReference type="Pfam" id="PF01943">
    <property type="entry name" value="Polysacc_synt"/>
    <property type="match status" value="1"/>
</dbReference>
<gene>
    <name evidence="7" type="ORF">ACD_2C00015G0004</name>
</gene>
<organism evidence="7">
    <name type="scientific">uncultured bacterium</name>
    <name type="common">gcode 4</name>
    <dbReference type="NCBI Taxonomy" id="1234023"/>
    <lineage>
        <taxon>Bacteria</taxon>
        <taxon>environmental samples</taxon>
    </lineage>
</organism>
<evidence type="ECO:0000256" key="5">
    <source>
        <dbReference type="ARBA" id="ARBA00023136"/>
    </source>
</evidence>
<feature type="transmembrane region" description="Helical" evidence="6">
    <location>
        <begin position="14"/>
        <end position="34"/>
    </location>
</feature>
<feature type="transmembrane region" description="Helical" evidence="6">
    <location>
        <begin position="444"/>
        <end position="462"/>
    </location>
</feature>
<feature type="transmembrane region" description="Helical" evidence="6">
    <location>
        <begin position="316"/>
        <end position="335"/>
    </location>
</feature>
<evidence type="ECO:0000256" key="3">
    <source>
        <dbReference type="ARBA" id="ARBA00022692"/>
    </source>
</evidence>
<sequence>MATKKVYLNTIAQLAWKFSTAFISIFLIKILTNYLSLDDYWLYSKIYNYMSIFAAIADLWLFTITIREISNHKEDVEKVRKIIWNMMTIRLSLWVFIIFLSLAIAFFLPWYNSNLAMASIFIAGFFTFFGLMNSAILSLLQAYLKTEYSFISTTAGKFANFLFVLMVVFILYPKSAIAWNPALGTTSFLWIMSAWVFWNAIMTALIYNYARKVEKIRFGFDKVVMKNLVTMSIPYWLALFLNIVYFKVDVILLSILEPRNISDTNIALYSVPMKIVEVWMMFWALFLQSMLPLFSENIFKKKFEELWFLIQKSYRLLFIFWVGIVGFSIVNWYEILRLVAAPDYLDKTHIYNSLHAYRITVFIFLFYFISSIFTYILIANNEQWRLLKINTYITILNIVWNIILIPYLSFVWSAISTLISQFILLILTYRTSRHIYKFDFAPRFSSAVLLFSAIWAFIAFYLREYLYSYSLGYVTVLISCLAMFSIIYFWWIGMFFYRQKIISLVRKA</sequence>
<dbReference type="InterPro" id="IPR002797">
    <property type="entry name" value="Polysacc_synth"/>
</dbReference>
<keyword evidence="4 6" id="KW-1133">Transmembrane helix</keyword>
<comment type="subcellular location">
    <subcellularLocation>
        <location evidence="1">Cell membrane</location>
        <topology evidence="1">Multi-pass membrane protein</topology>
    </subcellularLocation>
</comment>
<evidence type="ECO:0000256" key="2">
    <source>
        <dbReference type="ARBA" id="ARBA00022475"/>
    </source>
</evidence>
<keyword evidence="5 6" id="KW-0472">Membrane</keyword>
<dbReference type="EMBL" id="AMFJ01000015">
    <property type="protein sequence ID" value="EKE30275.1"/>
    <property type="molecule type" value="Genomic_DNA"/>
</dbReference>